<reference evidence="2 3" key="2">
    <citation type="submission" date="2018-03" db="EMBL/GenBank/DDBJ databases">
        <title>The ancient ancestry and fast evolution of plastids.</title>
        <authorList>
            <person name="Moore K.R."/>
            <person name="Magnabosco C."/>
            <person name="Momper L."/>
            <person name="Gold D.A."/>
            <person name="Bosak T."/>
            <person name="Fournier G.P."/>
        </authorList>
    </citation>
    <scope>NUCLEOTIDE SEQUENCE [LARGE SCALE GENOMIC DNA]</scope>
    <source>
        <strain evidence="2 3">ULC18</strain>
    </source>
</reference>
<feature type="domain" description="Exonuclease" evidence="1">
    <location>
        <begin position="3"/>
        <end position="165"/>
    </location>
</feature>
<dbReference type="Gene3D" id="3.30.420.10">
    <property type="entry name" value="Ribonuclease H-like superfamily/Ribonuclease H"/>
    <property type="match status" value="1"/>
</dbReference>
<evidence type="ECO:0000313" key="3">
    <source>
        <dbReference type="Proteomes" id="UP000239576"/>
    </source>
</evidence>
<dbReference type="InterPro" id="IPR036397">
    <property type="entry name" value="RNaseH_sf"/>
</dbReference>
<keyword evidence="2" id="KW-0540">Nuclease</keyword>
<dbReference type="CDD" id="cd06130">
    <property type="entry name" value="DNA_pol_III_epsilon_like"/>
    <property type="match status" value="1"/>
</dbReference>
<name>A0A2T1DSP0_9CYAN</name>
<evidence type="ECO:0000259" key="1">
    <source>
        <dbReference type="SMART" id="SM00479"/>
    </source>
</evidence>
<dbReference type="PANTHER" id="PTHR30231">
    <property type="entry name" value="DNA POLYMERASE III SUBUNIT EPSILON"/>
    <property type="match status" value="1"/>
</dbReference>
<dbReference type="Proteomes" id="UP000239576">
    <property type="component" value="Unassembled WGS sequence"/>
</dbReference>
<dbReference type="EMBL" id="PVWK01000163">
    <property type="protein sequence ID" value="PSB23508.1"/>
    <property type="molecule type" value="Genomic_DNA"/>
</dbReference>
<keyword evidence="2" id="KW-0378">Hydrolase</keyword>
<dbReference type="AlphaFoldDB" id="A0A2T1DSP0"/>
<accession>A0A2T1DSP0</accession>
<dbReference type="PANTHER" id="PTHR30231:SF42">
    <property type="entry name" value="EXONUCLEASE"/>
    <property type="match status" value="1"/>
</dbReference>
<dbReference type="Pfam" id="PF00929">
    <property type="entry name" value="RNase_T"/>
    <property type="match status" value="1"/>
</dbReference>
<dbReference type="InterPro" id="IPR013520">
    <property type="entry name" value="Ribonucl_H"/>
</dbReference>
<gene>
    <name evidence="2" type="ORF">C7B82_30940</name>
</gene>
<dbReference type="OrthoDB" id="530627at2"/>
<dbReference type="GO" id="GO:0005829">
    <property type="term" value="C:cytosol"/>
    <property type="evidence" value="ECO:0007669"/>
    <property type="project" value="TreeGrafter"/>
</dbReference>
<dbReference type="InterPro" id="IPR012337">
    <property type="entry name" value="RNaseH-like_sf"/>
</dbReference>
<dbReference type="SUPFAM" id="SSF53098">
    <property type="entry name" value="Ribonuclease H-like"/>
    <property type="match status" value="1"/>
</dbReference>
<dbReference type="GO" id="GO:0003676">
    <property type="term" value="F:nucleic acid binding"/>
    <property type="evidence" value="ECO:0007669"/>
    <property type="project" value="InterPro"/>
</dbReference>
<comment type="caution">
    <text evidence="2">The sequence shown here is derived from an EMBL/GenBank/DDBJ whole genome shotgun (WGS) entry which is preliminary data.</text>
</comment>
<dbReference type="RefSeq" id="WP_106261184.1">
    <property type="nucleotide sequence ID" value="NZ_CAWNSW010000108.1"/>
</dbReference>
<organism evidence="2 3">
    <name type="scientific">Stenomitos frigidus ULC18</name>
    <dbReference type="NCBI Taxonomy" id="2107698"/>
    <lineage>
        <taxon>Bacteria</taxon>
        <taxon>Bacillati</taxon>
        <taxon>Cyanobacteriota</taxon>
        <taxon>Cyanophyceae</taxon>
        <taxon>Leptolyngbyales</taxon>
        <taxon>Leptolyngbyaceae</taxon>
        <taxon>Stenomitos</taxon>
    </lineage>
</organism>
<dbReference type="GO" id="GO:0008408">
    <property type="term" value="F:3'-5' exonuclease activity"/>
    <property type="evidence" value="ECO:0007669"/>
    <property type="project" value="TreeGrafter"/>
</dbReference>
<protein>
    <submittedName>
        <fullName evidence="2">Exonuclease</fullName>
    </submittedName>
</protein>
<evidence type="ECO:0000313" key="2">
    <source>
        <dbReference type="EMBL" id="PSB23508.1"/>
    </source>
</evidence>
<proteinExistence type="predicted"/>
<sequence>MTTFVALDFKTADHGRDSACSVGLIRVEDDRIVQRVHYLIRPPRMHFRFTHIHGIRWQDVADQPGFDERWASIQPILREAAFLAAHNAAFDKGVLHACCDLYSIPRPSQPFVCTVQLARKTWNLRPTKLPNVCDYLGLQLEHHQALSDAEACARIVLAANQSLRQH</sequence>
<keyword evidence="2" id="KW-0269">Exonuclease</keyword>
<reference evidence="3" key="1">
    <citation type="submission" date="2018-02" db="EMBL/GenBank/DDBJ databases">
        <authorList>
            <person name="Moore K."/>
            <person name="Momper L."/>
        </authorList>
    </citation>
    <scope>NUCLEOTIDE SEQUENCE [LARGE SCALE GENOMIC DNA]</scope>
    <source>
        <strain evidence="3">ULC18</strain>
    </source>
</reference>
<dbReference type="SMART" id="SM00479">
    <property type="entry name" value="EXOIII"/>
    <property type="match status" value="1"/>
</dbReference>
<keyword evidence="3" id="KW-1185">Reference proteome</keyword>